<feature type="region of interest" description="Disordered" evidence="1">
    <location>
        <begin position="31"/>
        <end position="66"/>
    </location>
</feature>
<reference evidence="2" key="1">
    <citation type="submission" date="2021-01" db="EMBL/GenBank/DDBJ databases">
        <authorList>
            <person name="Corre E."/>
            <person name="Pelletier E."/>
            <person name="Niang G."/>
            <person name="Scheremetjew M."/>
            <person name="Finn R."/>
            <person name="Kale V."/>
            <person name="Holt S."/>
            <person name="Cochrane G."/>
            <person name="Meng A."/>
            <person name="Brown T."/>
            <person name="Cohen L."/>
        </authorList>
    </citation>
    <scope>NUCLEOTIDE SEQUENCE</scope>
    <source>
        <strain evidence="2">CCMP1594</strain>
    </source>
</reference>
<proteinExistence type="predicted"/>
<evidence type="ECO:0000256" key="1">
    <source>
        <dbReference type="SAM" id="MobiDB-lite"/>
    </source>
</evidence>
<gene>
    <name evidence="2" type="ORF">EGYM00163_LOCUS41391</name>
</gene>
<protein>
    <submittedName>
        <fullName evidence="2">Uncharacterized protein</fullName>
    </submittedName>
</protein>
<organism evidence="2">
    <name type="scientific">Eutreptiella gymnastica</name>
    <dbReference type="NCBI Taxonomy" id="73025"/>
    <lineage>
        <taxon>Eukaryota</taxon>
        <taxon>Discoba</taxon>
        <taxon>Euglenozoa</taxon>
        <taxon>Euglenida</taxon>
        <taxon>Spirocuta</taxon>
        <taxon>Euglenophyceae</taxon>
        <taxon>Eutreptiales</taxon>
        <taxon>Eutreptiaceae</taxon>
        <taxon>Eutreptiella</taxon>
    </lineage>
</organism>
<dbReference type="EMBL" id="HBJA01120317">
    <property type="protein sequence ID" value="CAE0830111.1"/>
    <property type="molecule type" value="Transcribed_RNA"/>
</dbReference>
<sequence>MPFTLFHSKMTSNSPASVLTLQSARRTAWGEQGMGLKHDSPKALDHQRASARLNESPPAHSTGAAARHVAQHNCTLEGAQHNCTLEGVCPASLTRGGHGE</sequence>
<accession>A0A7S4G9Z3</accession>
<name>A0A7S4G9Z3_9EUGL</name>
<feature type="compositionally biased region" description="Basic and acidic residues" evidence="1">
    <location>
        <begin position="36"/>
        <end position="48"/>
    </location>
</feature>
<evidence type="ECO:0000313" key="2">
    <source>
        <dbReference type="EMBL" id="CAE0830111.1"/>
    </source>
</evidence>
<dbReference type="AlphaFoldDB" id="A0A7S4G9Z3"/>